<feature type="region of interest" description="Disordered" evidence="2">
    <location>
        <begin position="255"/>
        <end position="308"/>
    </location>
</feature>
<dbReference type="GO" id="GO:0050136">
    <property type="term" value="F:NADH dehydrogenase (quinone) (non-electrogenic) activity"/>
    <property type="evidence" value="ECO:0007669"/>
    <property type="project" value="UniProtKB-EC"/>
</dbReference>
<dbReference type="Gene3D" id="1.20.120.1200">
    <property type="entry name" value="NADH-ubiquinone/plastoquinone oxidoreductase chain 6, subunit NuoJ"/>
    <property type="match status" value="1"/>
</dbReference>
<dbReference type="InterPro" id="IPR001457">
    <property type="entry name" value="NADH_UbQ/plastoQ_OxRdtase_su6"/>
</dbReference>
<feature type="compositionally biased region" description="Basic and acidic residues" evidence="2">
    <location>
        <begin position="255"/>
        <end position="271"/>
    </location>
</feature>
<evidence type="ECO:0000313" key="3">
    <source>
        <dbReference type="EMBL" id="MFC3985075.1"/>
    </source>
</evidence>
<evidence type="ECO:0000313" key="4">
    <source>
        <dbReference type="Proteomes" id="UP001595698"/>
    </source>
</evidence>
<comment type="caution">
    <text evidence="3">The sequence shown here is derived from an EMBL/GenBank/DDBJ whole genome shotgun (WGS) entry which is preliminary data.</text>
</comment>
<dbReference type="RefSeq" id="WP_362778064.1">
    <property type="nucleotide sequence ID" value="NZ_JBHSBC010000039.1"/>
</dbReference>
<reference evidence="4" key="1">
    <citation type="journal article" date="2019" name="Int. J. Syst. Evol. Microbiol.">
        <title>The Global Catalogue of Microorganisms (GCM) 10K type strain sequencing project: providing services to taxonomists for standard genome sequencing and annotation.</title>
        <authorList>
            <consortium name="The Broad Institute Genomics Platform"/>
            <consortium name="The Broad Institute Genome Sequencing Center for Infectious Disease"/>
            <person name="Wu L."/>
            <person name="Ma J."/>
        </authorList>
    </citation>
    <scope>NUCLEOTIDE SEQUENCE [LARGE SCALE GENOMIC DNA]</scope>
    <source>
        <strain evidence="4">TBRC 7912</strain>
    </source>
</reference>
<feature type="compositionally biased region" description="Basic and acidic residues" evidence="2">
    <location>
        <begin position="298"/>
        <end position="308"/>
    </location>
</feature>
<dbReference type="EMBL" id="JBHSBC010000039">
    <property type="protein sequence ID" value="MFC3985075.1"/>
    <property type="molecule type" value="Genomic_DNA"/>
</dbReference>
<keyword evidence="1" id="KW-1003">Cell membrane</keyword>
<feature type="transmembrane region" description="Helical" evidence="1">
    <location>
        <begin position="6"/>
        <end position="23"/>
    </location>
</feature>
<dbReference type="EC" id="7.1.1.-" evidence="1"/>
<proteinExistence type="inferred from homology"/>
<evidence type="ECO:0000256" key="2">
    <source>
        <dbReference type="SAM" id="MobiDB-lite"/>
    </source>
</evidence>
<name>A0ABV8FC88_9ACTN</name>
<keyword evidence="4" id="KW-1185">Reference proteome</keyword>
<keyword evidence="1" id="KW-0520">NAD</keyword>
<dbReference type="PANTHER" id="PTHR33269">
    <property type="entry name" value="NADH-UBIQUINONE OXIDOREDUCTASE CHAIN 6"/>
    <property type="match status" value="1"/>
</dbReference>
<keyword evidence="1" id="KW-0472">Membrane</keyword>
<keyword evidence="1" id="KW-0874">Quinone</keyword>
<feature type="transmembrane region" description="Helical" evidence="1">
    <location>
        <begin position="143"/>
        <end position="165"/>
    </location>
</feature>
<feature type="region of interest" description="Disordered" evidence="2">
    <location>
        <begin position="175"/>
        <end position="194"/>
    </location>
</feature>
<dbReference type="PANTHER" id="PTHR33269:SF19">
    <property type="entry name" value="NADH-QUINONE OXIDOREDUCTASE SUBUNIT J"/>
    <property type="match status" value="1"/>
</dbReference>
<feature type="transmembrane region" description="Helical" evidence="1">
    <location>
        <begin position="58"/>
        <end position="81"/>
    </location>
</feature>
<keyword evidence="1" id="KW-1133">Transmembrane helix</keyword>
<protein>
    <recommendedName>
        <fullName evidence="1">NADH-quinone oxidoreductase subunit J</fullName>
        <ecNumber evidence="1">7.1.1.-</ecNumber>
    </recommendedName>
</protein>
<comment type="similarity">
    <text evidence="1">Belongs to the complex I subunit 6 family.</text>
</comment>
<comment type="function">
    <text evidence="1">NDH-1 shuttles electrons from NADH, via FMN and iron-sulfur (Fe-S) centers, to quinones in the respiratory chain. Couples the redox reaction to proton translocation (for every two electrons transferred, four hydrogen ions are translocated across the cytoplasmic membrane), and thus conserves the redox energy in a proton gradient.</text>
</comment>
<keyword evidence="1" id="KW-0812">Transmembrane</keyword>
<dbReference type="Proteomes" id="UP001595698">
    <property type="component" value="Unassembled WGS sequence"/>
</dbReference>
<feature type="transmembrane region" description="Helical" evidence="1">
    <location>
        <begin position="93"/>
        <end position="115"/>
    </location>
</feature>
<organism evidence="3 4">
    <name type="scientific">Streptosporangium jomthongense</name>
    <dbReference type="NCBI Taxonomy" id="1193683"/>
    <lineage>
        <taxon>Bacteria</taxon>
        <taxon>Bacillati</taxon>
        <taxon>Actinomycetota</taxon>
        <taxon>Actinomycetes</taxon>
        <taxon>Streptosporangiales</taxon>
        <taxon>Streptosporangiaceae</taxon>
        <taxon>Streptosporangium</taxon>
    </lineage>
</organism>
<comment type="catalytic activity">
    <reaction evidence="1">
        <text>a quinone + NADH + 5 H(+)(in) = a quinol + NAD(+) + 4 H(+)(out)</text>
        <dbReference type="Rhea" id="RHEA:57888"/>
        <dbReference type="ChEBI" id="CHEBI:15378"/>
        <dbReference type="ChEBI" id="CHEBI:24646"/>
        <dbReference type="ChEBI" id="CHEBI:57540"/>
        <dbReference type="ChEBI" id="CHEBI:57945"/>
        <dbReference type="ChEBI" id="CHEBI:132124"/>
    </reaction>
</comment>
<dbReference type="InterPro" id="IPR042106">
    <property type="entry name" value="Nuo/plastoQ_OxRdtase_6_NuoJ"/>
</dbReference>
<dbReference type="Pfam" id="PF00499">
    <property type="entry name" value="Oxidored_q3"/>
    <property type="match status" value="1"/>
</dbReference>
<sequence>MGETITFWVLAVVSVGAALGLVFSRKAVYSALMLGMVMLSLAVLYAVQDAPFLAAVQIIVYTGAVMMLFLFVLMLVGVDSADSLVETIKGQRFWAAVAGLGFAALLALAVGNTLIGPAKGLENAVKQAGGNVPSLAQLIFTRYVFAFEVTSALLITAALGAMVLAHRERVRPKATQRDLARARFSGPQPSPLPGPGTYALHNAIDMPALLPDGTIATKSINRVLARHEEEDGVTPTDPRRAAIVKQILVEERLAEQDVTPDDSHADARAVVEDNVAQDSSQAGTEDETVTDETATGEAVREAHQEDGK</sequence>
<accession>A0ABV8FC88</accession>
<dbReference type="NCBIfam" id="NF005165">
    <property type="entry name" value="PRK06638.1-5"/>
    <property type="match status" value="1"/>
</dbReference>
<evidence type="ECO:0000256" key="1">
    <source>
        <dbReference type="RuleBase" id="RU004429"/>
    </source>
</evidence>
<comment type="subcellular location">
    <subcellularLocation>
        <location evidence="1">Cell membrane</location>
        <topology evidence="1">Multi-pass membrane protein</topology>
    </subcellularLocation>
</comment>
<feature type="transmembrane region" description="Helical" evidence="1">
    <location>
        <begin position="28"/>
        <end position="46"/>
    </location>
</feature>
<keyword evidence="3" id="KW-0560">Oxidoreductase</keyword>
<gene>
    <name evidence="3" type="ORF">ACFOYY_33455</name>
</gene>